<evidence type="ECO:0000259" key="1">
    <source>
        <dbReference type="PROSITE" id="PS51704"/>
    </source>
</evidence>
<gene>
    <name evidence="2" type="ORF">EHT25_04990</name>
</gene>
<comment type="caution">
    <text evidence="2">The sequence shown here is derived from an EMBL/GenBank/DDBJ whole genome shotgun (WGS) entry which is preliminary data.</text>
</comment>
<dbReference type="InterPro" id="IPR030395">
    <property type="entry name" value="GP_PDE_dom"/>
</dbReference>
<dbReference type="PANTHER" id="PTHR46211:SF1">
    <property type="entry name" value="GLYCEROPHOSPHODIESTER PHOSPHODIESTERASE, CYTOPLASMIC"/>
    <property type="match status" value="1"/>
</dbReference>
<evidence type="ECO:0000313" key="3">
    <source>
        <dbReference type="Proteomes" id="UP000271925"/>
    </source>
</evidence>
<dbReference type="SUPFAM" id="SSF51695">
    <property type="entry name" value="PLC-like phosphodiesterases"/>
    <property type="match status" value="1"/>
</dbReference>
<dbReference type="Proteomes" id="UP000271925">
    <property type="component" value="Unassembled WGS sequence"/>
</dbReference>
<dbReference type="RefSeq" id="WP_124871535.1">
    <property type="nucleotide sequence ID" value="NZ_RQJO01000007.1"/>
</dbReference>
<dbReference type="AlphaFoldDB" id="A0A3P1C146"/>
<dbReference type="PROSITE" id="PS51257">
    <property type="entry name" value="PROKAR_LIPOPROTEIN"/>
    <property type="match status" value="1"/>
</dbReference>
<feature type="domain" description="GP-PDE" evidence="1">
    <location>
        <begin position="31"/>
        <end position="260"/>
    </location>
</feature>
<dbReference type="OrthoDB" id="384721at2"/>
<accession>A0A3P1C146</accession>
<name>A0A3P1C146_9BACT</name>
<evidence type="ECO:0000313" key="2">
    <source>
        <dbReference type="EMBL" id="RRB07140.1"/>
    </source>
</evidence>
<dbReference type="EMBL" id="RQJO01000007">
    <property type="protein sequence ID" value="RRB07140.1"/>
    <property type="molecule type" value="Genomic_DNA"/>
</dbReference>
<reference evidence="2 3" key="1">
    <citation type="submission" date="2018-11" db="EMBL/GenBank/DDBJ databases">
        <authorList>
            <person name="Zhou Z."/>
            <person name="Wang G."/>
        </authorList>
    </citation>
    <scope>NUCLEOTIDE SEQUENCE [LARGE SCALE GENOMIC DNA]</scope>
    <source>
        <strain evidence="2 3">KCTC52004</strain>
    </source>
</reference>
<dbReference type="Pfam" id="PF03009">
    <property type="entry name" value="GDPD"/>
    <property type="match status" value="1"/>
</dbReference>
<dbReference type="GO" id="GO:0008081">
    <property type="term" value="F:phosphoric diester hydrolase activity"/>
    <property type="evidence" value="ECO:0007669"/>
    <property type="project" value="InterPro"/>
</dbReference>
<dbReference type="InterPro" id="IPR017946">
    <property type="entry name" value="PLC-like_Pdiesterase_TIM-brl"/>
</dbReference>
<dbReference type="GO" id="GO:0006629">
    <property type="term" value="P:lipid metabolic process"/>
    <property type="evidence" value="ECO:0007669"/>
    <property type="project" value="InterPro"/>
</dbReference>
<protein>
    <submittedName>
        <fullName evidence="2">Glycerophosphodiester phosphodiesterase</fullName>
    </submittedName>
</protein>
<keyword evidence="3" id="KW-1185">Reference proteome</keyword>
<dbReference type="PANTHER" id="PTHR46211">
    <property type="entry name" value="GLYCEROPHOSPHORYL DIESTER PHOSPHODIESTERASE"/>
    <property type="match status" value="1"/>
</dbReference>
<dbReference type="Gene3D" id="3.20.20.190">
    <property type="entry name" value="Phosphatidylinositol (PI) phosphodiesterase"/>
    <property type="match status" value="1"/>
</dbReference>
<sequence length="261" mass="28965">MKNRIGVFSVILFIVASSCQKDPGSSPTYQTQVVAHRGAWKSAGVPENSIASLQQAIRLGCYASETDVQMASDSVLYLFHDTAVQGITLESAPGSQLSALKLSNGEALPTLQAYLAEALKQSRTRVILEIKGSRISKNRSLATARKTIELVKSLNARHLVDYCSFDYDVCKYMLVLDPAAKVAYLNGDQPPEQLALDKLSGMDYYFGNLVLKPSWIEEARQKKLTVGVWTVNDQMSMKWFLDQHVDFITTDEPELLLNLLK</sequence>
<organism evidence="2 3">
    <name type="scientific">Larkinella rosea</name>
    <dbReference type="NCBI Taxonomy" id="2025312"/>
    <lineage>
        <taxon>Bacteria</taxon>
        <taxon>Pseudomonadati</taxon>
        <taxon>Bacteroidota</taxon>
        <taxon>Cytophagia</taxon>
        <taxon>Cytophagales</taxon>
        <taxon>Spirosomataceae</taxon>
        <taxon>Larkinella</taxon>
    </lineage>
</organism>
<dbReference type="PROSITE" id="PS51704">
    <property type="entry name" value="GP_PDE"/>
    <property type="match status" value="1"/>
</dbReference>
<proteinExistence type="predicted"/>